<dbReference type="GO" id="GO:0016787">
    <property type="term" value="F:hydrolase activity"/>
    <property type="evidence" value="ECO:0007669"/>
    <property type="project" value="UniProtKB-KW"/>
</dbReference>
<name>A0ABC9YTH1_9NOCA</name>
<protein>
    <recommendedName>
        <fullName evidence="8">Ribonuclease VapC</fullName>
        <shortName evidence="8">RNase VapC</shortName>
        <ecNumber evidence="8">3.1.-.-</ecNumber>
    </recommendedName>
    <alternativeName>
        <fullName evidence="8">Toxin VapC</fullName>
    </alternativeName>
</protein>
<dbReference type="InterPro" id="IPR022907">
    <property type="entry name" value="VapC_family"/>
</dbReference>
<dbReference type="EC" id="3.1.-.-" evidence="8"/>
<keyword evidence="2 8" id="KW-1277">Toxin-antitoxin system</keyword>
<keyword evidence="4 8" id="KW-0479">Metal-binding</keyword>
<comment type="caution">
    <text evidence="10">The sequence shown here is derived from an EMBL/GenBank/DDBJ whole genome shotgun (WGS) entry which is preliminary data.</text>
</comment>
<dbReference type="GO" id="GO:0004518">
    <property type="term" value="F:nuclease activity"/>
    <property type="evidence" value="ECO:0007669"/>
    <property type="project" value="UniProtKB-KW"/>
</dbReference>
<evidence type="ECO:0000256" key="5">
    <source>
        <dbReference type="ARBA" id="ARBA00022801"/>
    </source>
</evidence>
<dbReference type="PANTHER" id="PTHR33653">
    <property type="entry name" value="RIBONUCLEASE VAPC2"/>
    <property type="match status" value="1"/>
</dbReference>
<evidence type="ECO:0000256" key="4">
    <source>
        <dbReference type="ARBA" id="ARBA00022723"/>
    </source>
</evidence>
<comment type="function">
    <text evidence="8">Toxic component of a toxin-antitoxin (TA) system. An RNase.</text>
</comment>
<feature type="binding site" evidence="8">
    <location>
        <position position="101"/>
    </location>
    <ligand>
        <name>Mg(2+)</name>
        <dbReference type="ChEBI" id="CHEBI:18420"/>
    </ligand>
</feature>
<gene>
    <name evidence="8" type="primary">vapC</name>
    <name evidence="10" type="ORF">NSK11_contig00039-0007</name>
</gene>
<dbReference type="GO" id="GO:0000287">
    <property type="term" value="F:magnesium ion binding"/>
    <property type="evidence" value="ECO:0007669"/>
    <property type="project" value="UniProtKB-UniRule"/>
</dbReference>
<evidence type="ECO:0000313" key="11">
    <source>
        <dbReference type="Proteomes" id="UP000037179"/>
    </source>
</evidence>
<evidence type="ECO:0000256" key="7">
    <source>
        <dbReference type="ARBA" id="ARBA00038093"/>
    </source>
</evidence>
<evidence type="ECO:0000256" key="6">
    <source>
        <dbReference type="ARBA" id="ARBA00022842"/>
    </source>
</evidence>
<sequence>MALRTLFMLTDKSAFERVLRDERTAAHFAEIIGTPGTLVAACHLTALEIGYSARSHQDYLAKLAGQKSLVWLPVTEEAMDRALEVQGMLAQHGCHRLPIPDLIIAATAEIQGATVLHVDGDYETIAGITGQPQRRLRIS</sequence>
<dbReference type="InterPro" id="IPR002716">
    <property type="entry name" value="PIN_dom"/>
</dbReference>
<reference evidence="10 11" key="2">
    <citation type="journal article" date="2016" name="Genome Announc.">
        <title>Draft Genome Sequence of Erythromycin- and Oxytetracycline-Sensitive Nocardia seriolae Strain U-1 (NBRC 110359).</title>
        <authorList>
            <person name="Imajoh M."/>
            <person name="Sukeda M."/>
            <person name="Shimizu M."/>
            <person name="Yamane J."/>
            <person name="Ohnishi K."/>
            <person name="Oshima S."/>
        </authorList>
    </citation>
    <scope>NUCLEOTIDE SEQUENCE [LARGE SCALE GENOMIC DNA]</scope>
    <source>
        <strain evidence="10 11">U-1</strain>
    </source>
</reference>
<keyword evidence="6 8" id="KW-0460">Magnesium</keyword>
<comment type="similarity">
    <text evidence="7 8">Belongs to the PINc/VapC protein family.</text>
</comment>
<feature type="domain" description="PIN" evidence="9">
    <location>
        <begin position="8"/>
        <end position="126"/>
    </location>
</feature>
<keyword evidence="11" id="KW-1185">Reference proteome</keyword>
<keyword evidence="3 8" id="KW-0540">Nuclease</keyword>
<accession>A0ABC9YTH1</accession>
<dbReference type="EMBL" id="BBYQ01000039">
    <property type="protein sequence ID" value="GAP28606.1"/>
    <property type="molecule type" value="Genomic_DNA"/>
</dbReference>
<dbReference type="PANTHER" id="PTHR33653:SF1">
    <property type="entry name" value="RIBONUCLEASE VAPC2"/>
    <property type="match status" value="1"/>
</dbReference>
<dbReference type="InterPro" id="IPR050556">
    <property type="entry name" value="Type_II_TA_system_RNase"/>
</dbReference>
<dbReference type="RefSeq" id="WP_173850106.1">
    <property type="nucleotide sequence ID" value="NZ_AP028458.1"/>
</dbReference>
<dbReference type="HAMAP" id="MF_00265">
    <property type="entry name" value="VapC_Nob1"/>
    <property type="match status" value="1"/>
</dbReference>
<dbReference type="Proteomes" id="UP000037179">
    <property type="component" value="Unassembled WGS sequence"/>
</dbReference>
<organism evidence="10 11">
    <name type="scientific">Nocardia seriolae</name>
    <dbReference type="NCBI Taxonomy" id="37332"/>
    <lineage>
        <taxon>Bacteria</taxon>
        <taxon>Bacillati</taxon>
        <taxon>Actinomycetota</taxon>
        <taxon>Actinomycetes</taxon>
        <taxon>Mycobacteriales</taxon>
        <taxon>Nocardiaceae</taxon>
        <taxon>Nocardia</taxon>
    </lineage>
</organism>
<evidence type="ECO:0000256" key="1">
    <source>
        <dbReference type="ARBA" id="ARBA00001946"/>
    </source>
</evidence>
<evidence type="ECO:0000259" key="9">
    <source>
        <dbReference type="Pfam" id="PF01850"/>
    </source>
</evidence>
<reference evidence="11" key="1">
    <citation type="submission" date="2015-07" db="EMBL/GenBank/DDBJ databases">
        <title>Nocardia seriolae U-1 whole genome shotgun sequence.</title>
        <authorList>
            <person name="Imajoh M."/>
            <person name="Fukumoto Y."/>
            <person name="Sukeda M."/>
            <person name="Yamane J."/>
            <person name="Yamasaki K."/>
            <person name="Shimizu M."/>
            <person name="Ohnishi K."/>
            <person name="Oshima S."/>
        </authorList>
    </citation>
    <scope>NUCLEOTIDE SEQUENCE [LARGE SCALE GENOMIC DNA]</scope>
    <source>
        <strain evidence="11">U-1</strain>
    </source>
</reference>
<dbReference type="AlphaFoldDB" id="A0ABC9YTH1"/>
<dbReference type="Gene3D" id="3.40.50.1010">
    <property type="entry name" value="5'-nuclease"/>
    <property type="match status" value="1"/>
</dbReference>
<keyword evidence="8" id="KW-0800">Toxin</keyword>
<dbReference type="SUPFAM" id="SSF88723">
    <property type="entry name" value="PIN domain-like"/>
    <property type="match status" value="1"/>
</dbReference>
<dbReference type="Pfam" id="PF01850">
    <property type="entry name" value="PIN"/>
    <property type="match status" value="1"/>
</dbReference>
<dbReference type="CDD" id="cd18755">
    <property type="entry name" value="PIN_MtVapC3_VapC21-like"/>
    <property type="match status" value="1"/>
</dbReference>
<proteinExistence type="inferred from homology"/>
<evidence type="ECO:0000313" key="10">
    <source>
        <dbReference type="EMBL" id="GAP28606.1"/>
    </source>
</evidence>
<evidence type="ECO:0000256" key="8">
    <source>
        <dbReference type="HAMAP-Rule" id="MF_00265"/>
    </source>
</evidence>
<evidence type="ECO:0000256" key="3">
    <source>
        <dbReference type="ARBA" id="ARBA00022722"/>
    </source>
</evidence>
<dbReference type="InterPro" id="IPR029060">
    <property type="entry name" value="PIN-like_dom_sf"/>
</dbReference>
<keyword evidence="5 8" id="KW-0378">Hydrolase</keyword>
<feature type="binding site" evidence="8">
    <location>
        <position position="11"/>
    </location>
    <ligand>
        <name>Mg(2+)</name>
        <dbReference type="ChEBI" id="CHEBI:18420"/>
    </ligand>
</feature>
<comment type="cofactor">
    <cofactor evidence="1 8">
        <name>Mg(2+)</name>
        <dbReference type="ChEBI" id="CHEBI:18420"/>
    </cofactor>
</comment>
<evidence type="ECO:0000256" key="2">
    <source>
        <dbReference type="ARBA" id="ARBA00022649"/>
    </source>
</evidence>
<dbReference type="GO" id="GO:0090729">
    <property type="term" value="F:toxin activity"/>
    <property type="evidence" value="ECO:0007669"/>
    <property type="project" value="UniProtKB-KW"/>
</dbReference>